<dbReference type="OrthoDB" id="9766299at2"/>
<dbReference type="Proteomes" id="UP000017396">
    <property type="component" value="Chromosome"/>
</dbReference>
<proteinExistence type="inferred from homology"/>
<dbReference type="KEGG" id="glj:GKIL_1986"/>
<dbReference type="EC" id="2.4.1.336" evidence="15"/>
<comment type="similarity">
    <text evidence="3">Belongs to the glycosyltransferase 2 family.</text>
</comment>
<dbReference type="SUPFAM" id="SSF53448">
    <property type="entry name" value="Nucleotide-diphospho-sugar transferases"/>
    <property type="match status" value="1"/>
</dbReference>
<dbReference type="PANTHER" id="PTHR43867:SF2">
    <property type="entry name" value="CELLULOSE SYNTHASE CATALYTIC SUBUNIT A [UDP-FORMING]"/>
    <property type="match status" value="1"/>
</dbReference>
<comment type="subcellular location">
    <subcellularLocation>
        <location evidence="2">Membrane</location>
        <topology evidence="2">Multi-pass membrane protein</topology>
    </subcellularLocation>
</comment>
<evidence type="ECO:0000256" key="5">
    <source>
        <dbReference type="ARBA" id="ARBA00022676"/>
    </source>
</evidence>
<feature type="transmembrane region" description="Helical" evidence="18">
    <location>
        <begin position="343"/>
        <end position="364"/>
    </location>
</feature>
<keyword evidence="9" id="KW-0460">Magnesium</keyword>
<dbReference type="AlphaFoldDB" id="U5QGX6"/>
<dbReference type="InterPro" id="IPR050321">
    <property type="entry name" value="Glycosyltr_2/OpgH_subfam"/>
</dbReference>
<evidence type="ECO:0000256" key="16">
    <source>
        <dbReference type="ARBA" id="ARBA00068721"/>
    </source>
</evidence>
<dbReference type="STRING" id="1183438.GKIL_1986"/>
<dbReference type="Gene3D" id="3.90.550.10">
    <property type="entry name" value="Spore Coat Polysaccharide Biosynthesis Protein SpsA, Chain A"/>
    <property type="match status" value="1"/>
</dbReference>
<evidence type="ECO:0000256" key="9">
    <source>
        <dbReference type="ARBA" id="ARBA00022842"/>
    </source>
</evidence>
<evidence type="ECO:0000256" key="2">
    <source>
        <dbReference type="ARBA" id="ARBA00004141"/>
    </source>
</evidence>
<dbReference type="GO" id="GO:0016758">
    <property type="term" value="F:hexosyltransferase activity"/>
    <property type="evidence" value="ECO:0007669"/>
    <property type="project" value="TreeGrafter"/>
</dbReference>
<keyword evidence="11" id="KW-0443">Lipid metabolism</keyword>
<dbReference type="GO" id="GO:0005886">
    <property type="term" value="C:plasma membrane"/>
    <property type="evidence" value="ECO:0007669"/>
    <property type="project" value="TreeGrafter"/>
</dbReference>
<dbReference type="Pfam" id="PF13641">
    <property type="entry name" value="Glyco_tranf_2_3"/>
    <property type="match status" value="1"/>
</dbReference>
<evidence type="ECO:0000256" key="8">
    <source>
        <dbReference type="ARBA" id="ARBA00022798"/>
    </source>
</evidence>
<protein>
    <recommendedName>
        <fullName evidence="16">Beta-monoglucosyldiacylglycerol synthase</fullName>
        <ecNumber evidence="15">2.4.1.336</ecNumber>
    </recommendedName>
    <alternativeName>
        <fullName evidence="17">UDP-glucose:1,2-diacylglycerol 3-beta-D-glucosyltransferase</fullName>
    </alternativeName>
</protein>
<sequence>MLENPRTRQLKTVLVWAGLMLFVAVLHLVPSGQILSAVLALLVAYYAARVLFALPERVKVDVRYRPRVSVLVAARNEEAVAAQLVAMLKRLRYADLEVWIADDGSSDRTYARLNEAAQGWPALHLVRRIPGEGPPGKSAVLNELRARATGEILVVFDADATVEPEFLNRTVPYFADPRLGALQVRKQIQNADLNFWTRGQAAEMLLDAFYQEQRQAIGGTAELRGNGQLVRSSALEALGGWNEATVTDDLDLTLQLHLAGWQIRFVSDPCVYEEGVTSFAALWRQRSRWAEGGFQRYLDYAGPLAANRMGTAKTIDQLAFALIQYLMPPAALIDGLFSLPERGVPYLTPVVLVATLLGGCGFYLGQRRFDVPPGRAAREALLGTVYFLHWFAVIVFKLARMALQPKKLVWVKTAHQGDRDVTGSRL</sequence>
<comment type="catalytic activity">
    <reaction evidence="14">
        <text>a 1,2-diacyl-sn-glycerol + UDP-alpha-D-glucose = a 1,2-diacyl-3-O-(beta-D-glucopyranosyl)-sn-glycerol + UDP + H(+)</text>
        <dbReference type="Rhea" id="RHEA:17285"/>
        <dbReference type="ChEBI" id="CHEBI:15378"/>
        <dbReference type="ChEBI" id="CHEBI:17815"/>
        <dbReference type="ChEBI" id="CHEBI:58223"/>
        <dbReference type="ChEBI" id="CHEBI:58885"/>
        <dbReference type="ChEBI" id="CHEBI:75799"/>
        <dbReference type="EC" id="2.4.1.336"/>
    </reaction>
</comment>
<dbReference type="PANTHER" id="PTHR43867">
    <property type="entry name" value="CELLULOSE SYNTHASE CATALYTIC SUBUNIT A [UDP-FORMING]"/>
    <property type="match status" value="1"/>
</dbReference>
<keyword evidence="10 18" id="KW-1133">Transmembrane helix</keyword>
<dbReference type="FunFam" id="3.90.550.10:FF:000164">
    <property type="entry name" value="Beta-(1-3)-glucosyl transferase"/>
    <property type="match status" value="1"/>
</dbReference>
<keyword evidence="13" id="KW-0119">Carbohydrate metabolism</keyword>
<evidence type="ECO:0000256" key="15">
    <source>
        <dbReference type="ARBA" id="ARBA00066964"/>
    </source>
</evidence>
<evidence type="ECO:0000256" key="12">
    <source>
        <dbReference type="ARBA" id="ARBA00023136"/>
    </source>
</evidence>
<evidence type="ECO:0000256" key="1">
    <source>
        <dbReference type="ARBA" id="ARBA00001946"/>
    </source>
</evidence>
<evidence type="ECO:0000313" key="19">
    <source>
        <dbReference type="EMBL" id="AGY58232.1"/>
    </source>
</evidence>
<accession>U5QGX6</accession>
<dbReference type="GO" id="GO:0046467">
    <property type="term" value="P:membrane lipid biosynthetic process"/>
    <property type="evidence" value="ECO:0007669"/>
    <property type="project" value="UniProtKB-ARBA"/>
</dbReference>
<evidence type="ECO:0000256" key="14">
    <source>
        <dbReference type="ARBA" id="ARBA00053004"/>
    </source>
</evidence>
<keyword evidence="4" id="KW-0444">Lipid biosynthesis</keyword>
<feature type="transmembrane region" description="Helical" evidence="18">
    <location>
        <begin position="12"/>
        <end position="29"/>
    </location>
</feature>
<keyword evidence="6 19" id="KW-0808">Transferase</keyword>
<dbReference type="eggNOG" id="COG1215">
    <property type="taxonomic scope" value="Bacteria"/>
</dbReference>
<dbReference type="HOGENOM" id="CLU_037834_0_0_3"/>
<evidence type="ECO:0000256" key="17">
    <source>
        <dbReference type="ARBA" id="ARBA00078564"/>
    </source>
</evidence>
<evidence type="ECO:0000256" key="4">
    <source>
        <dbReference type="ARBA" id="ARBA00022516"/>
    </source>
</evidence>
<evidence type="ECO:0000256" key="3">
    <source>
        <dbReference type="ARBA" id="ARBA00006739"/>
    </source>
</evidence>
<evidence type="ECO:0000256" key="10">
    <source>
        <dbReference type="ARBA" id="ARBA00022989"/>
    </source>
</evidence>
<evidence type="ECO:0000256" key="6">
    <source>
        <dbReference type="ARBA" id="ARBA00022679"/>
    </source>
</evidence>
<keyword evidence="7 18" id="KW-0812">Transmembrane</keyword>
<keyword evidence="8" id="KW-0319">Glycerol metabolism</keyword>
<gene>
    <name evidence="19" type="primary">ugtP</name>
    <name evidence="19" type="ORF">GKIL_1986</name>
</gene>
<evidence type="ECO:0000256" key="13">
    <source>
        <dbReference type="ARBA" id="ARBA00023277"/>
    </source>
</evidence>
<reference evidence="19 20" key="1">
    <citation type="journal article" date="2013" name="PLoS ONE">
        <title>Cultivation and Complete Genome Sequencing of Gloeobacter kilaueensis sp. nov., from a Lava Cave in Kilauea Caldera, Hawai'i.</title>
        <authorList>
            <person name="Saw J.H."/>
            <person name="Schatz M."/>
            <person name="Brown M.V."/>
            <person name="Kunkel D.D."/>
            <person name="Foster J.S."/>
            <person name="Shick H."/>
            <person name="Christensen S."/>
            <person name="Hou S."/>
            <person name="Wan X."/>
            <person name="Donachie S.P."/>
        </authorList>
    </citation>
    <scope>NUCLEOTIDE SEQUENCE [LARGE SCALE GENOMIC DNA]</scope>
    <source>
        <strain evidence="20">JS</strain>
    </source>
</reference>
<feature type="transmembrane region" description="Helical" evidence="18">
    <location>
        <begin position="35"/>
        <end position="54"/>
    </location>
</feature>
<comment type="cofactor">
    <cofactor evidence="1">
        <name>Mg(2+)</name>
        <dbReference type="ChEBI" id="CHEBI:18420"/>
    </cofactor>
</comment>
<name>U5QGX6_GLOK1</name>
<evidence type="ECO:0000313" key="20">
    <source>
        <dbReference type="Proteomes" id="UP000017396"/>
    </source>
</evidence>
<evidence type="ECO:0000256" key="18">
    <source>
        <dbReference type="SAM" id="Phobius"/>
    </source>
</evidence>
<evidence type="ECO:0000256" key="11">
    <source>
        <dbReference type="ARBA" id="ARBA00023098"/>
    </source>
</evidence>
<keyword evidence="5 19" id="KW-0328">Glycosyltransferase</keyword>
<keyword evidence="20" id="KW-1185">Reference proteome</keyword>
<organism evidence="19 20">
    <name type="scientific">Gloeobacter kilaueensis (strain ATCC BAA-2537 / CCAP 1431/1 / ULC 316 / JS1)</name>
    <dbReference type="NCBI Taxonomy" id="1183438"/>
    <lineage>
        <taxon>Bacteria</taxon>
        <taxon>Bacillati</taxon>
        <taxon>Cyanobacteriota</taxon>
        <taxon>Cyanophyceae</taxon>
        <taxon>Gloeobacterales</taxon>
        <taxon>Gloeobacteraceae</taxon>
        <taxon>Gloeobacter</taxon>
    </lineage>
</organism>
<dbReference type="GO" id="GO:0006071">
    <property type="term" value="P:glycerol metabolic process"/>
    <property type="evidence" value="ECO:0007669"/>
    <property type="project" value="UniProtKB-KW"/>
</dbReference>
<dbReference type="InterPro" id="IPR029044">
    <property type="entry name" value="Nucleotide-diphossugar_trans"/>
</dbReference>
<dbReference type="RefSeq" id="WP_023173356.1">
    <property type="nucleotide sequence ID" value="NC_022600.1"/>
</dbReference>
<feature type="transmembrane region" description="Helical" evidence="18">
    <location>
        <begin position="385"/>
        <end position="403"/>
    </location>
</feature>
<dbReference type="EMBL" id="CP003587">
    <property type="protein sequence ID" value="AGY58232.1"/>
    <property type="molecule type" value="Genomic_DNA"/>
</dbReference>
<dbReference type="CDD" id="cd06423">
    <property type="entry name" value="CESA_like"/>
    <property type="match status" value="1"/>
</dbReference>
<keyword evidence="12 18" id="KW-0472">Membrane</keyword>
<evidence type="ECO:0000256" key="7">
    <source>
        <dbReference type="ARBA" id="ARBA00022692"/>
    </source>
</evidence>